<organism evidence="3 4">
    <name type="scientific">Trypanosoma rangeli SC58</name>
    <dbReference type="NCBI Taxonomy" id="429131"/>
    <lineage>
        <taxon>Eukaryota</taxon>
        <taxon>Discoba</taxon>
        <taxon>Euglenozoa</taxon>
        <taxon>Kinetoplastea</taxon>
        <taxon>Metakinetoplastina</taxon>
        <taxon>Trypanosomatida</taxon>
        <taxon>Trypanosomatidae</taxon>
        <taxon>Trypanosoma</taxon>
        <taxon>Herpetosoma</taxon>
    </lineage>
</organism>
<dbReference type="Proteomes" id="UP000031737">
    <property type="component" value="Unassembled WGS sequence"/>
</dbReference>
<evidence type="ECO:0000313" key="3">
    <source>
        <dbReference type="EMBL" id="ESL11280.1"/>
    </source>
</evidence>
<protein>
    <submittedName>
        <fullName evidence="3">Uncharacterized protein</fullName>
    </submittedName>
</protein>
<feature type="region of interest" description="Disordered" evidence="2">
    <location>
        <begin position="157"/>
        <end position="182"/>
    </location>
</feature>
<feature type="coiled-coil region" evidence="1">
    <location>
        <begin position="15"/>
        <end position="49"/>
    </location>
</feature>
<gene>
    <name evidence="3" type="ORF">TRSC58_00973</name>
</gene>
<comment type="caution">
    <text evidence="3">The sequence shown here is derived from an EMBL/GenBank/DDBJ whole genome shotgun (WGS) entry which is preliminary data.</text>
</comment>
<dbReference type="AlphaFoldDB" id="A0A061JAA2"/>
<dbReference type="VEuPathDB" id="TriTrypDB:TRSC58_00973"/>
<dbReference type="OrthoDB" id="247728at2759"/>
<keyword evidence="4" id="KW-1185">Reference proteome</keyword>
<evidence type="ECO:0000313" key="4">
    <source>
        <dbReference type="Proteomes" id="UP000031737"/>
    </source>
</evidence>
<dbReference type="EMBL" id="AUPL01000973">
    <property type="protein sequence ID" value="ESL11280.1"/>
    <property type="molecule type" value="Genomic_DNA"/>
</dbReference>
<evidence type="ECO:0000256" key="1">
    <source>
        <dbReference type="SAM" id="Coils"/>
    </source>
</evidence>
<name>A0A061JAA2_TRYRA</name>
<proteinExistence type="predicted"/>
<keyword evidence="1" id="KW-0175">Coiled coil</keyword>
<reference evidence="3 4" key="1">
    <citation type="submission" date="2013-07" db="EMBL/GenBank/DDBJ databases">
        <authorList>
            <person name="Stoco P.H."/>
            <person name="Wagner G."/>
            <person name="Gerber A."/>
            <person name="Zaha A."/>
            <person name="Thompson C."/>
            <person name="Bartholomeu D.C."/>
            <person name="Luckemeyer D.D."/>
            <person name="Bahia D."/>
            <person name="Loreto E."/>
            <person name="Prestes E.B."/>
            <person name="Lima F.M."/>
            <person name="Rodrigues-Luiz G."/>
            <person name="Vallejo G.A."/>
            <person name="Filho J.F."/>
            <person name="Monteiro K.M."/>
            <person name="Tyler K.M."/>
            <person name="de Almeida L.G."/>
            <person name="Ortiz M.F."/>
            <person name="Siervo M.A."/>
            <person name="de Moraes M.H."/>
            <person name="Cunha O.L."/>
            <person name="Mendonca-Neto R."/>
            <person name="Silva R."/>
            <person name="Teixeira S.M."/>
            <person name="Murta S.M."/>
            <person name="Sincero T.C."/>
            <person name="Mendes T.A."/>
            <person name="Urmenyi T.P."/>
            <person name="Silva V.G."/>
            <person name="da Rocha W.D."/>
            <person name="Andersson B."/>
            <person name="Romanha A.J."/>
            <person name="Steindel M."/>
            <person name="de Vasconcelos A.T."/>
            <person name="Grisard E.C."/>
        </authorList>
    </citation>
    <scope>NUCLEOTIDE SEQUENCE [LARGE SCALE GENOMIC DNA]</scope>
    <source>
        <strain evidence="3 4">SC58</strain>
    </source>
</reference>
<evidence type="ECO:0000256" key="2">
    <source>
        <dbReference type="SAM" id="MobiDB-lite"/>
    </source>
</evidence>
<accession>A0A061JAA2</accession>
<sequence length="182" mass="20962">MNVEEYWHLKAREAVEEHRSLIQSQRDEIERLQRRCNDLLHERSMMRAATAEDVRRFCLEYQRNQLLQQIVAASPSGAGGVGALAGRQPAVSSIDTIPLHILLQFLHQYSGGMVPMSENITRKRSRETMNGGCGPKTVSQQRLVQRAVARRRLRLREDDTIEEMQQEHDQPYEQRPCADAAR</sequence>